<protein>
    <submittedName>
        <fullName evidence="1">Uncharacterized protein</fullName>
    </submittedName>
</protein>
<dbReference type="AlphaFoldDB" id="A0A9D3WD61"/>
<organism evidence="1 2">
    <name type="scientific">Gossypium stocksii</name>
    <dbReference type="NCBI Taxonomy" id="47602"/>
    <lineage>
        <taxon>Eukaryota</taxon>
        <taxon>Viridiplantae</taxon>
        <taxon>Streptophyta</taxon>
        <taxon>Embryophyta</taxon>
        <taxon>Tracheophyta</taxon>
        <taxon>Spermatophyta</taxon>
        <taxon>Magnoliopsida</taxon>
        <taxon>eudicotyledons</taxon>
        <taxon>Gunneridae</taxon>
        <taxon>Pentapetalae</taxon>
        <taxon>rosids</taxon>
        <taxon>malvids</taxon>
        <taxon>Malvales</taxon>
        <taxon>Malvaceae</taxon>
        <taxon>Malvoideae</taxon>
        <taxon>Gossypium</taxon>
    </lineage>
</organism>
<keyword evidence="2" id="KW-1185">Reference proteome</keyword>
<proteinExistence type="predicted"/>
<accession>A0A9D3WD61</accession>
<sequence length="81" mass="9628">MERFDYRWFNNERSYWDNEWNYRTAVSNPINVETNITVDVAIDVKVEVTTNMKLKLILNKSVEEPIHFLAIVKNVPAKEIN</sequence>
<reference evidence="1 2" key="1">
    <citation type="journal article" date="2021" name="Plant Biotechnol. J.">
        <title>Multi-omics assisted identification of the key and species-specific regulatory components of drought-tolerant mechanisms in Gossypium stocksii.</title>
        <authorList>
            <person name="Yu D."/>
            <person name="Ke L."/>
            <person name="Zhang D."/>
            <person name="Wu Y."/>
            <person name="Sun Y."/>
            <person name="Mei J."/>
            <person name="Sun J."/>
            <person name="Sun Y."/>
        </authorList>
    </citation>
    <scope>NUCLEOTIDE SEQUENCE [LARGE SCALE GENOMIC DNA]</scope>
    <source>
        <strain evidence="2">cv. E1</strain>
        <tissue evidence="1">Leaf</tissue>
    </source>
</reference>
<gene>
    <name evidence="1" type="ORF">J1N35_005574</name>
</gene>
<evidence type="ECO:0000313" key="1">
    <source>
        <dbReference type="EMBL" id="KAH1122414.1"/>
    </source>
</evidence>
<comment type="caution">
    <text evidence="1">The sequence shown here is derived from an EMBL/GenBank/DDBJ whole genome shotgun (WGS) entry which is preliminary data.</text>
</comment>
<name>A0A9D3WD61_9ROSI</name>
<dbReference type="Proteomes" id="UP000828251">
    <property type="component" value="Unassembled WGS sequence"/>
</dbReference>
<evidence type="ECO:0000313" key="2">
    <source>
        <dbReference type="Proteomes" id="UP000828251"/>
    </source>
</evidence>
<dbReference type="EMBL" id="JAIQCV010000002">
    <property type="protein sequence ID" value="KAH1122414.1"/>
    <property type="molecule type" value="Genomic_DNA"/>
</dbReference>